<evidence type="ECO:0000313" key="1">
    <source>
        <dbReference type="EMBL" id="GAT16307.1"/>
    </source>
</evidence>
<dbReference type="OMA" id="ITHISVW"/>
<reference evidence="2" key="2">
    <citation type="submission" date="2016-02" db="EMBL/GenBank/DDBJ databases">
        <title>Draft genome sequence of five rapidly growing Mycobacterium species.</title>
        <authorList>
            <person name="Katahira K."/>
            <person name="Gotou Y."/>
            <person name="Iida K."/>
            <person name="Ogura Y."/>
            <person name="Hayashi T."/>
        </authorList>
    </citation>
    <scope>NUCLEOTIDE SEQUENCE [LARGE SCALE GENOMIC DNA]</scope>
    <source>
        <strain evidence="2">JCM6362</strain>
    </source>
</reference>
<dbReference type="Proteomes" id="UP000069654">
    <property type="component" value="Unassembled WGS sequence"/>
</dbReference>
<comment type="caution">
    <text evidence="1">The sequence shown here is derived from an EMBL/GenBank/DDBJ whole genome shotgun (WGS) entry which is preliminary data.</text>
</comment>
<evidence type="ECO:0008006" key="3">
    <source>
        <dbReference type="Google" id="ProtNLM"/>
    </source>
</evidence>
<evidence type="ECO:0000313" key="2">
    <source>
        <dbReference type="Proteomes" id="UP000069654"/>
    </source>
</evidence>
<sequence>MATGISVYLANKLLDHVCRNMPYTPPTTVYFQAHTGQPGANMTSNVATGTSRVACSFAAASSGQIELDNTPEVTLAGTQTISHGSFWDASSGGNPLWSAEATVAKGGVAGDIIRVTTAPLGFTPIAS</sequence>
<dbReference type="InterPro" id="IPR056908">
    <property type="entry name" value="Gp80-like"/>
</dbReference>
<gene>
    <name evidence="1" type="ORF">RMCT_3276</name>
</gene>
<organism evidence="1 2">
    <name type="scientific">Mycolicibacterium thermoresistibile</name>
    <name type="common">Mycobacterium thermoresistibile</name>
    <dbReference type="NCBI Taxonomy" id="1797"/>
    <lineage>
        <taxon>Bacteria</taxon>
        <taxon>Bacillati</taxon>
        <taxon>Actinomycetota</taxon>
        <taxon>Actinomycetes</taxon>
        <taxon>Mycobacteriales</taxon>
        <taxon>Mycobacteriaceae</taxon>
        <taxon>Mycolicibacterium</taxon>
    </lineage>
</organism>
<dbReference type="OrthoDB" id="4267286at2"/>
<dbReference type="Pfam" id="PF23140">
    <property type="entry name" value="Gp80"/>
    <property type="match status" value="1"/>
</dbReference>
<reference evidence="1 2" key="1">
    <citation type="journal article" date="2016" name="Genome Announc.">
        <title>Draft Genome Sequences of Five Rapidly Growing Mycobacterium Species, M. thermoresistibile, M. fortuitum subsp. acetamidolyticum, M. canariasense, M. brisbanense, and M. novocastrense.</title>
        <authorList>
            <person name="Katahira K."/>
            <person name="Ogura Y."/>
            <person name="Gotoh Y."/>
            <person name="Hayashi T."/>
        </authorList>
    </citation>
    <scope>NUCLEOTIDE SEQUENCE [LARGE SCALE GENOMIC DNA]</scope>
    <source>
        <strain evidence="1 2">JCM6362</strain>
    </source>
</reference>
<accession>A0A100XGZ1</accession>
<dbReference type="STRING" id="1797.RMCT_3276"/>
<protein>
    <recommendedName>
        <fullName evidence="3">Gp34 protein</fullName>
    </recommendedName>
</protein>
<dbReference type="RefSeq" id="WP_003925122.1">
    <property type="nucleotide sequence ID" value="NZ_BCTB01000042.1"/>
</dbReference>
<proteinExistence type="predicted"/>
<dbReference type="EMBL" id="BCTB01000042">
    <property type="protein sequence ID" value="GAT16307.1"/>
    <property type="molecule type" value="Genomic_DNA"/>
</dbReference>
<name>A0A100XGZ1_MYCTH</name>
<dbReference type="AlphaFoldDB" id="A0A100XGZ1"/>